<feature type="transmembrane region" description="Helical" evidence="1">
    <location>
        <begin position="17"/>
        <end position="36"/>
    </location>
</feature>
<evidence type="ECO:0000313" key="2">
    <source>
        <dbReference type="EMBL" id="CAD5206059.1"/>
    </source>
</evidence>
<reference evidence="2" key="1">
    <citation type="submission" date="2020-09" db="EMBL/GenBank/DDBJ databases">
        <authorList>
            <person name="Kikuchi T."/>
        </authorList>
    </citation>
    <scope>NUCLEOTIDE SEQUENCE</scope>
    <source>
        <strain evidence="2">SH1</strain>
    </source>
</reference>
<name>A0A811JS34_9BILA</name>
<feature type="transmembrane region" description="Helical" evidence="1">
    <location>
        <begin position="105"/>
        <end position="123"/>
    </location>
</feature>
<comment type="caution">
    <text evidence="2">The sequence shown here is derived from an EMBL/GenBank/DDBJ whole genome shotgun (WGS) entry which is preliminary data.</text>
</comment>
<dbReference type="EMBL" id="CAJFDH010000001">
    <property type="protein sequence ID" value="CAD5206059.1"/>
    <property type="molecule type" value="Genomic_DNA"/>
</dbReference>
<evidence type="ECO:0008006" key="4">
    <source>
        <dbReference type="Google" id="ProtNLM"/>
    </source>
</evidence>
<feature type="transmembrane region" description="Helical" evidence="1">
    <location>
        <begin position="63"/>
        <end position="85"/>
    </location>
</feature>
<keyword evidence="1" id="KW-1133">Transmembrane helix</keyword>
<dbReference type="Proteomes" id="UP000783686">
    <property type="component" value="Unassembled WGS sequence"/>
</dbReference>
<sequence>MFCVVKYSTDIMATYKWYIIWSITSVQLYIMIMASYEVEVFEFYRFTISRGVIDYFQIPELAIVLQALAFAFFEMYTVTTLCRFVYRYAQSTNRQKILYLMSHKLFFLGLLMLLLFILFMTIIDGRHGLEDGREFQLQFPNDNAELKEYIMSHSVTYIRAGYTTRAFKLLFYPLTVVISSICAYKCYRFQMDPSNRLTANTRQLYHLLILNLLIETLAEFVWFIVPYVAIPIYLPIEKHVIGYYVVYRLFYAYPTFVMVFVLLFYKRYNIGVRKLFGVLKNSVKRQQVSVTDAFTGTTVPREFYLS</sequence>
<accession>A0A811JS34</accession>
<dbReference type="Proteomes" id="UP000614601">
    <property type="component" value="Unassembled WGS sequence"/>
</dbReference>
<dbReference type="OrthoDB" id="10466936at2759"/>
<keyword evidence="1" id="KW-0812">Transmembrane</keyword>
<organism evidence="2 3">
    <name type="scientific">Bursaphelenchus okinawaensis</name>
    <dbReference type="NCBI Taxonomy" id="465554"/>
    <lineage>
        <taxon>Eukaryota</taxon>
        <taxon>Metazoa</taxon>
        <taxon>Ecdysozoa</taxon>
        <taxon>Nematoda</taxon>
        <taxon>Chromadorea</taxon>
        <taxon>Rhabditida</taxon>
        <taxon>Tylenchina</taxon>
        <taxon>Tylenchomorpha</taxon>
        <taxon>Aphelenchoidea</taxon>
        <taxon>Aphelenchoididae</taxon>
        <taxon>Bursaphelenchus</taxon>
    </lineage>
</organism>
<evidence type="ECO:0000313" key="3">
    <source>
        <dbReference type="Proteomes" id="UP000614601"/>
    </source>
</evidence>
<feature type="transmembrane region" description="Helical" evidence="1">
    <location>
        <begin position="169"/>
        <end position="187"/>
    </location>
</feature>
<dbReference type="EMBL" id="CAJFCW020000001">
    <property type="protein sequence ID" value="CAG9080337.1"/>
    <property type="molecule type" value="Genomic_DNA"/>
</dbReference>
<keyword evidence="1" id="KW-0472">Membrane</keyword>
<feature type="transmembrane region" description="Helical" evidence="1">
    <location>
        <begin position="241"/>
        <end position="265"/>
    </location>
</feature>
<keyword evidence="3" id="KW-1185">Reference proteome</keyword>
<feature type="transmembrane region" description="Helical" evidence="1">
    <location>
        <begin position="208"/>
        <end position="229"/>
    </location>
</feature>
<proteinExistence type="predicted"/>
<dbReference type="AlphaFoldDB" id="A0A811JS34"/>
<protein>
    <recommendedName>
        <fullName evidence="4">Serpentine receptor class gamma</fullName>
    </recommendedName>
</protein>
<gene>
    <name evidence="2" type="ORF">BOKJ2_LOCUS743</name>
</gene>
<evidence type="ECO:0000256" key="1">
    <source>
        <dbReference type="SAM" id="Phobius"/>
    </source>
</evidence>